<dbReference type="PANTHER" id="PTHR33116">
    <property type="entry name" value="REVERSE TRANSCRIPTASE ZINC-BINDING DOMAIN-CONTAINING PROTEIN-RELATED-RELATED"/>
    <property type="match status" value="1"/>
</dbReference>
<accession>A0AAF1B1P4</accession>
<reference evidence="3" key="2">
    <citation type="submission" date="2022-03" db="EMBL/GenBank/DDBJ databases">
        <title>Draft title - Genomic analysis of global carrot germplasm unveils the trajectory of domestication and the origin of high carotenoid orange carrot.</title>
        <authorList>
            <person name="Iorizzo M."/>
            <person name="Ellison S."/>
            <person name="Senalik D."/>
            <person name="Macko-Podgorni A."/>
            <person name="Grzebelus D."/>
            <person name="Bostan H."/>
            <person name="Rolling W."/>
            <person name="Curaba J."/>
            <person name="Simon P."/>
        </authorList>
    </citation>
    <scope>NUCLEOTIDE SEQUENCE</scope>
    <source>
        <tissue evidence="3">Leaf</tissue>
    </source>
</reference>
<evidence type="ECO:0000256" key="1">
    <source>
        <dbReference type="SAM" id="SignalP"/>
    </source>
</evidence>
<feature type="chain" id="PRO_5042090866" description="Reverse transcriptase zinc-binding domain-containing protein" evidence="1">
    <location>
        <begin position="21"/>
        <end position="409"/>
    </location>
</feature>
<dbReference type="InterPro" id="IPR026960">
    <property type="entry name" value="RVT-Znf"/>
</dbReference>
<feature type="domain" description="Reverse transcriptase zinc-binding" evidence="2">
    <location>
        <begin position="224"/>
        <end position="303"/>
    </location>
</feature>
<dbReference type="Proteomes" id="UP000077755">
    <property type="component" value="Chromosome 6"/>
</dbReference>
<reference evidence="3" key="1">
    <citation type="journal article" date="2016" name="Nat. Genet.">
        <title>A high-quality carrot genome assembly provides new insights into carotenoid accumulation and asterid genome evolution.</title>
        <authorList>
            <person name="Iorizzo M."/>
            <person name="Ellison S."/>
            <person name="Senalik D."/>
            <person name="Zeng P."/>
            <person name="Satapoomin P."/>
            <person name="Huang J."/>
            <person name="Bowman M."/>
            <person name="Iovene M."/>
            <person name="Sanseverino W."/>
            <person name="Cavagnaro P."/>
            <person name="Yildiz M."/>
            <person name="Macko-Podgorni A."/>
            <person name="Moranska E."/>
            <person name="Grzebelus E."/>
            <person name="Grzebelus D."/>
            <person name="Ashrafi H."/>
            <person name="Zheng Z."/>
            <person name="Cheng S."/>
            <person name="Spooner D."/>
            <person name="Van Deynze A."/>
            <person name="Simon P."/>
        </authorList>
    </citation>
    <scope>NUCLEOTIDE SEQUENCE</scope>
    <source>
        <tissue evidence="3">Leaf</tissue>
    </source>
</reference>
<keyword evidence="4" id="KW-1185">Reference proteome</keyword>
<sequence length="409" mass="47602">MISFWSRHFILPLGVHRLLQSLLTRFLWKGDTSSIGGAKVAWKDVCLPIEEGGLGLPNPLDWNRAQIMYYVWLIINKDESSLWSRWVLSTVLKNKPFWIITTPFDCSWIWRQILALRDEVLSHISYDIGRGDSISLWFDPWCHSSTLATGLSDPIIGYSYSNPGARVSDIIVEGSWCLPQPNPNQRRPSERFERWRQDFHYPSVNSGRNDKLLWEGRACPLVNVRWIWDSIRRRTAVTPWWKAVWFKHGIPRFRTHSWLLCLGRLGTLDRLDNWNITDTTLCYLCVGGVESHNHLFLHCPYASFTLGHLLHSITTITIPPSWAWTDLLLGLFALENPTRRLLALLAVQIFAYHIWRERNARRHGKGVFGPRLLLHGIITDLRARVLTEPWFTTAMTYDPQLISCITYFE</sequence>
<dbReference type="EMBL" id="CP093348">
    <property type="protein sequence ID" value="WOH03289.1"/>
    <property type="molecule type" value="Genomic_DNA"/>
</dbReference>
<organism evidence="3 4">
    <name type="scientific">Daucus carota subsp. sativus</name>
    <name type="common">Carrot</name>
    <dbReference type="NCBI Taxonomy" id="79200"/>
    <lineage>
        <taxon>Eukaryota</taxon>
        <taxon>Viridiplantae</taxon>
        <taxon>Streptophyta</taxon>
        <taxon>Embryophyta</taxon>
        <taxon>Tracheophyta</taxon>
        <taxon>Spermatophyta</taxon>
        <taxon>Magnoliopsida</taxon>
        <taxon>eudicotyledons</taxon>
        <taxon>Gunneridae</taxon>
        <taxon>Pentapetalae</taxon>
        <taxon>asterids</taxon>
        <taxon>campanulids</taxon>
        <taxon>Apiales</taxon>
        <taxon>Apiaceae</taxon>
        <taxon>Apioideae</taxon>
        <taxon>Scandiceae</taxon>
        <taxon>Daucinae</taxon>
        <taxon>Daucus</taxon>
        <taxon>Daucus sect. Daucus</taxon>
    </lineage>
</organism>
<dbReference type="AlphaFoldDB" id="A0AAF1B1P4"/>
<evidence type="ECO:0000313" key="4">
    <source>
        <dbReference type="Proteomes" id="UP000077755"/>
    </source>
</evidence>
<proteinExistence type="predicted"/>
<protein>
    <recommendedName>
        <fullName evidence="2">Reverse transcriptase zinc-binding domain-containing protein</fullName>
    </recommendedName>
</protein>
<evidence type="ECO:0000259" key="2">
    <source>
        <dbReference type="Pfam" id="PF13966"/>
    </source>
</evidence>
<dbReference type="Pfam" id="PF13966">
    <property type="entry name" value="zf-RVT"/>
    <property type="match status" value="1"/>
</dbReference>
<keyword evidence="1" id="KW-0732">Signal</keyword>
<dbReference type="PANTHER" id="PTHR33116:SF76">
    <property type="entry name" value="DUF4283 DOMAIN-CONTAINING PROTEIN"/>
    <property type="match status" value="1"/>
</dbReference>
<name>A0AAF1B1P4_DAUCS</name>
<evidence type="ECO:0000313" key="3">
    <source>
        <dbReference type="EMBL" id="WOH03289.1"/>
    </source>
</evidence>
<feature type="signal peptide" evidence="1">
    <location>
        <begin position="1"/>
        <end position="20"/>
    </location>
</feature>
<gene>
    <name evidence="3" type="ORF">DCAR_0622685</name>
</gene>